<dbReference type="InterPro" id="IPR052055">
    <property type="entry name" value="Hepadnavirus_pol/RT"/>
</dbReference>
<organism evidence="2 3">
    <name type="scientific">Ancylostoma caninum</name>
    <name type="common">Dog hookworm</name>
    <dbReference type="NCBI Taxonomy" id="29170"/>
    <lineage>
        <taxon>Eukaryota</taxon>
        <taxon>Metazoa</taxon>
        <taxon>Ecdysozoa</taxon>
        <taxon>Nematoda</taxon>
        <taxon>Chromadorea</taxon>
        <taxon>Rhabditida</taxon>
        <taxon>Rhabditina</taxon>
        <taxon>Rhabditomorpha</taxon>
        <taxon>Strongyloidea</taxon>
        <taxon>Ancylostomatidae</taxon>
        <taxon>Ancylostomatinae</taxon>
        <taxon>Ancylostoma</taxon>
    </lineage>
</organism>
<dbReference type="EMBL" id="JOJR01001335">
    <property type="protein sequence ID" value="RCN31307.1"/>
    <property type="molecule type" value="Genomic_DNA"/>
</dbReference>
<dbReference type="Gene3D" id="3.10.10.10">
    <property type="entry name" value="HIV Type 1 Reverse Transcriptase, subunit A, domain 1"/>
    <property type="match status" value="1"/>
</dbReference>
<feature type="domain" description="Reverse transcriptase" evidence="1">
    <location>
        <begin position="1"/>
        <end position="128"/>
    </location>
</feature>
<dbReference type="Proteomes" id="UP000252519">
    <property type="component" value="Unassembled WGS sequence"/>
</dbReference>
<dbReference type="SUPFAM" id="SSF56672">
    <property type="entry name" value="DNA/RNA polymerases"/>
    <property type="match status" value="1"/>
</dbReference>
<dbReference type="Gene3D" id="3.30.70.270">
    <property type="match status" value="1"/>
</dbReference>
<dbReference type="InterPro" id="IPR043128">
    <property type="entry name" value="Rev_trsase/Diguanyl_cyclase"/>
</dbReference>
<dbReference type="PANTHER" id="PTHR33050:SF7">
    <property type="entry name" value="RIBONUCLEASE H"/>
    <property type="match status" value="1"/>
</dbReference>
<dbReference type="InterPro" id="IPR043502">
    <property type="entry name" value="DNA/RNA_pol_sf"/>
</dbReference>
<evidence type="ECO:0000259" key="1">
    <source>
        <dbReference type="PROSITE" id="PS50878"/>
    </source>
</evidence>
<dbReference type="AlphaFoldDB" id="A0A368FMA1"/>
<dbReference type="InterPro" id="IPR000477">
    <property type="entry name" value="RT_dom"/>
</dbReference>
<evidence type="ECO:0000313" key="2">
    <source>
        <dbReference type="EMBL" id="RCN31307.1"/>
    </source>
</evidence>
<reference evidence="2 3" key="1">
    <citation type="submission" date="2014-10" db="EMBL/GenBank/DDBJ databases">
        <title>Draft genome of the hookworm Ancylostoma caninum.</title>
        <authorList>
            <person name="Mitreva M."/>
        </authorList>
    </citation>
    <scope>NUCLEOTIDE SEQUENCE [LARGE SCALE GENOMIC DNA]</scope>
    <source>
        <strain evidence="2 3">Baltimore</strain>
    </source>
</reference>
<name>A0A368FMA1_ANCCA</name>
<proteinExistence type="predicted"/>
<dbReference type="Pfam" id="PF00078">
    <property type="entry name" value="RVT_1"/>
    <property type="match status" value="1"/>
</dbReference>
<dbReference type="CDD" id="cd09275">
    <property type="entry name" value="RNase_HI_RT_DIRS1"/>
    <property type="match status" value="1"/>
</dbReference>
<dbReference type="OrthoDB" id="6430458at2759"/>
<keyword evidence="3" id="KW-1185">Reference proteome</keyword>
<dbReference type="PANTHER" id="PTHR33050">
    <property type="entry name" value="REVERSE TRANSCRIPTASE DOMAIN-CONTAINING PROTEIN"/>
    <property type="match status" value="1"/>
</dbReference>
<dbReference type="STRING" id="29170.A0A368FMA1"/>
<sequence>MVRDLLQGDFMAKIDMKDAYFAVPIHNEHRKFLVFRLGTKLYQFQALPFGLSSAPYVYTRIMRVVATELRRCGIKLIVYLDDWLFMGKNQSSLTQDVKTAITLLGLTINYKKSILVPVQEIEFLDLIINSAKMEWKIPDGKTTVISQQAQKLLQAKTVSLRNVAAFVGRVNSVAVASSLSILYLRRLQAWLAEFHPACLADYEVTGYLSRKCIEDLKWFVNNLKSHTTQPIVESNPSFTFTSDASNSGWGVTTNLGETSGRWNRNESTWHINEKELAACFFFFGLRCFATDLRDCTPKVEIDNTTAVWYINKKGGTRSARLNLLTRMIWLLASERRLGLVACYRPGAQNNEAETLSRHFSDSSDYSLSPVMTSSLFAKWGNPDVVLFASRWNRKCKKFFSLLPDPEASAVNAFAQEWSEIYGYAFPPLNMVGRVIRKAVREKARLILVCPRWESQSWWPLLMRHGEEITELQLTANQLVSPTGFPHPCLERTPFHMIACIIWVSTGEAVV</sequence>
<dbReference type="CDD" id="cd03714">
    <property type="entry name" value="RT_DIRS1"/>
    <property type="match status" value="1"/>
</dbReference>
<comment type="caution">
    <text evidence="2">The sequence shown here is derived from an EMBL/GenBank/DDBJ whole genome shotgun (WGS) entry which is preliminary data.</text>
</comment>
<evidence type="ECO:0000313" key="3">
    <source>
        <dbReference type="Proteomes" id="UP000252519"/>
    </source>
</evidence>
<gene>
    <name evidence="2" type="ORF">ANCCAN_22915</name>
</gene>
<dbReference type="PROSITE" id="PS50878">
    <property type="entry name" value="RT_POL"/>
    <property type="match status" value="1"/>
</dbReference>
<accession>A0A368FMA1</accession>
<protein>
    <recommendedName>
        <fullName evidence="1">Reverse transcriptase domain-containing protein</fullName>
    </recommendedName>
</protein>